<gene>
    <name evidence="8" type="ORF">EJ903_25340</name>
</gene>
<dbReference type="InterPro" id="IPR005467">
    <property type="entry name" value="His_kinase_dom"/>
</dbReference>
<dbReference type="GO" id="GO:0004673">
    <property type="term" value="F:protein histidine kinase activity"/>
    <property type="evidence" value="ECO:0007669"/>
    <property type="project" value="UniProtKB-EC"/>
</dbReference>
<organism evidence="8 9">
    <name type="scientific">Azospirillum griseum</name>
    <dbReference type="NCBI Taxonomy" id="2496639"/>
    <lineage>
        <taxon>Bacteria</taxon>
        <taxon>Pseudomonadati</taxon>
        <taxon>Pseudomonadota</taxon>
        <taxon>Alphaproteobacteria</taxon>
        <taxon>Rhodospirillales</taxon>
        <taxon>Azospirillaceae</taxon>
        <taxon>Azospirillum</taxon>
    </lineage>
</organism>
<dbReference type="InterPro" id="IPR036890">
    <property type="entry name" value="HATPase_C_sf"/>
</dbReference>
<dbReference type="Pfam" id="PF02518">
    <property type="entry name" value="HATPase_c"/>
    <property type="match status" value="1"/>
</dbReference>
<dbReference type="InterPro" id="IPR020575">
    <property type="entry name" value="Hsp90_N"/>
</dbReference>
<dbReference type="GO" id="GO:0000160">
    <property type="term" value="P:phosphorelay signal transduction system"/>
    <property type="evidence" value="ECO:0007669"/>
    <property type="project" value="UniProtKB-KW"/>
</dbReference>
<dbReference type="EMBL" id="RXMA01000053">
    <property type="protein sequence ID" value="RTR12484.1"/>
    <property type="molecule type" value="Genomic_DNA"/>
</dbReference>
<accession>A0A431V9W3</accession>
<dbReference type="Pfam" id="PF13589">
    <property type="entry name" value="HATPase_c_3"/>
    <property type="match status" value="1"/>
</dbReference>
<dbReference type="SUPFAM" id="SSF55874">
    <property type="entry name" value="ATPase domain of HSP90 chaperone/DNA topoisomerase II/histidine kinase"/>
    <property type="match status" value="2"/>
</dbReference>
<evidence type="ECO:0000313" key="9">
    <source>
        <dbReference type="Proteomes" id="UP000277007"/>
    </source>
</evidence>
<dbReference type="PANTHER" id="PTHR44936:SF9">
    <property type="entry name" value="SENSOR PROTEIN CREC"/>
    <property type="match status" value="1"/>
</dbReference>
<dbReference type="PANTHER" id="PTHR44936">
    <property type="entry name" value="SENSOR PROTEIN CREC"/>
    <property type="match status" value="1"/>
</dbReference>
<dbReference type="Proteomes" id="UP000277007">
    <property type="component" value="Unassembled WGS sequence"/>
</dbReference>
<dbReference type="AlphaFoldDB" id="A0A431V9W3"/>
<keyword evidence="6" id="KW-0902">Two-component regulatory system</keyword>
<dbReference type="RefSeq" id="WP_126620663.1">
    <property type="nucleotide sequence ID" value="NZ_JBHUCY010000046.1"/>
</dbReference>
<dbReference type="SMART" id="SM00387">
    <property type="entry name" value="HATPase_c"/>
    <property type="match status" value="1"/>
</dbReference>
<evidence type="ECO:0000256" key="6">
    <source>
        <dbReference type="ARBA" id="ARBA00023012"/>
    </source>
</evidence>
<evidence type="ECO:0000256" key="2">
    <source>
        <dbReference type="ARBA" id="ARBA00012438"/>
    </source>
</evidence>
<evidence type="ECO:0000256" key="5">
    <source>
        <dbReference type="ARBA" id="ARBA00022777"/>
    </source>
</evidence>
<dbReference type="EC" id="2.7.13.3" evidence="2"/>
<comment type="catalytic activity">
    <reaction evidence="1">
        <text>ATP + protein L-histidine = ADP + protein N-phospho-L-histidine.</text>
        <dbReference type="EC" id="2.7.13.3"/>
    </reaction>
</comment>
<dbReference type="PRINTS" id="PR00775">
    <property type="entry name" value="HEATSHOCK90"/>
</dbReference>
<comment type="caution">
    <text evidence="8">The sequence shown here is derived from an EMBL/GenBank/DDBJ whole genome shotgun (WGS) entry which is preliminary data.</text>
</comment>
<dbReference type="Gene3D" id="3.30.565.10">
    <property type="entry name" value="Histidine kinase-like ATPase, C-terminal domain"/>
    <property type="match status" value="2"/>
</dbReference>
<proteinExistence type="predicted"/>
<sequence length="828" mass="92138">MTTEPHFEISAAVVRQLGDELVSDEVTAIVELVKNAYDADASYAHVVVDTKAALPEGQTLFPGVKGYITIDDDGIGMDRSDIERGWLYISLSHKRAKKAKGETTIKGRTPLGDKGLGRLSSQKLGDNLEIITRKDGDATSLHVAFSWNAFTDETTLTSVPVTIAPAATQRKKGTRLVISGLRNPDVWRGAELEKLANDLSQIIAPFPDARPFIVTLKIDGRTIDLGEISSQIRSAAVARYTVDYKNGQLDLAGRIRLSKFRGNLSGGELEFFEKNVLASRGRDFYAYLNERKPVCPMRYSDDPGYFIEFNFSVEIKSLGEIAMIVGPDGTRIAADPGPFHCEIDEFSLRVGEEAVQLSGLANATEVKQAIKLHAGVKVFRDGFAVIPYGINGEDWLRLGTQQTSATSYYGLRPANVVGFVKISEAENSQLKDKTDRQGFIANAHSRNFNRLMTTATEKIADFLEWIRRCFNTYKVDRLSRGVPFADGQTQITKAREVSRALANYSQRANKLNSSASQIHRRVAEVTKRIKEEPIFATAAERRLEPLLNEAREALEASQALFAELQKYSADAKSLEAYVATLAPRLDVLKSQLDDFAELAGLGMHAEMLSHEAHNQTDKILLQAKTAAEKARRAEPENKPLLLFSLDVTSSSMALRRQINHLTPSLRLQRDRIEIFPIAELIDSARRYFEERWIGTSMTFVVDATNSFKVATHRGRLLQVVDNIIINSEYWLKSAILSDKPPTVHVQIDIPCLRIWDNGPGVDTAVEENLFEPFVTLKPKHIGRGLGLFISSQIASSMGCELTLRYDRNDAGRRYIFELDLASITHAEQ</sequence>
<evidence type="ECO:0000256" key="3">
    <source>
        <dbReference type="ARBA" id="ARBA00022553"/>
    </source>
</evidence>
<dbReference type="InterPro" id="IPR050980">
    <property type="entry name" value="2C_sensor_his_kinase"/>
</dbReference>
<keyword evidence="3" id="KW-0597">Phosphoprotein</keyword>
<dbReference type="PROSITE" id="PS50109">
    <property type="entry name" value="HIS_KIN"/>
    <property type="match status" value="1"/>
</dbReference>
<evidence type="ECO:0000259" key="7">
    <source>
        <dbReference type="PROSITE" id="PS50109"/>
    </source>
</evidence>
<keyword evidence="4" id="KW-0808">Transferase</keyword>
<dbReference type="InterPro" id="IPR003594">
    <property type="entry name" value="HATPase_dom"/>
</dbReference>
<protein>
    <recommendedName>
        <fullName evidence="2">histidine kinase</fullName>
        <ecNumber evidence="2">2.7.13.3</ecNumber>
    </recommendedName>
</protein>
<evidence type="ECO:0000256" key="1">
    <source>
        <dbReference type="ARBA" id="ARBA00000085"/>
    </source>
</evidence>
<evidence type="ECO:0000313" key="8">
    <source>
        <dbReference type="EMBL" id="RTR12484.1"/>
    </source>
</evidence>
<keyword evidence="9" id="KW-1185">Reference proteome</keyword>
<feature type="domain" description="Histidine kinase" evidence="7">
    <location>
        <begin position="607"/>
        <end position="822"/>
    </location>
</feature>
<name>A0A431V9W3_9PROT</name>
<dbReference type="OrthoDB" id="9816482at2"/>
<reference evidence="8 9" key="1">
    <citation type="submission" date="2018-12" db="EMBL/GenBank/DDBJ databases">
        <authorList>
            <person name="Yang Y."/>
        </authorList>
    </citation>
    <scope>NUCLEOTIDE SEQUENCE [LARGE SCALE GENOMIC DNA]</scope>
    <source>
        <strain evidence="8 9">L-25-5w-1</strain>
    </source>
</reference>
<evidence type="ECO:0000256" key="4">
    <source>
        <dbReference type="ARBA" id="ARBA00022679"/>
    </source>
</evidence>
<keyword evidence="5" id="KW-0418">Kinase</keyword>